<evidence type="ECO:0000313" key="1">
    <source>
        <dbReference type="EMBL" id="AHF14123.1"/>
    </source>
</evidence>
<protein>
    <submittedName>
        <fullName evidence="1">Uncharacterized protein</fullName>
    </submittedName>
</protein>
<dbReference type="AlphaFoldDB" id="W0EX28"/>
<dbReference type="Proteomes" id="UP000003586">
    <property type="component" value="Chromosome"/>
</dbReference>
<dbReference type="OrthoDB" id="663319at2"/>
<dbReference type="KEGG" id="nso:NIASO_00790"/>
<dbReference type="EMBL" id="CP007035">
    <property type="protein sequence ID" value="AHF14123.1"/>
    <property type="molecule type" value="Genomic_DNA"/>
</dbReference>
<gene>
    <name evidence="1" type="ORF">NIASO_00790</name>
</gene>
<name>W0EX28_9BACT</name>
<sequence>MKNKDPFKTRCWAGLAVADPYQVLAECFQFADIGSFRKTIRQVLLSAAKNKIHQKEEPASVLDSFKAIRSVMLAARAFCRQKKSSALQLNPEQFTDKRLYARPNATCAEWMYLPKNLSEKEYQNPYAVFHRFFKYQDIKQWRQSIEHILTYALSSCSEDIDLDLLKLYLHLTRLMEAAHLIDVREVLHIGGYLKPALRKEG</sequence>
<dbReference type="HOGENOM" id="CLU_115827_0_0_10"/>
<proteinExistence type="predicted"/>
<dbReference type="eggNOG" id="ENOG5030BB4">
    <property type="taxonomic scope" value="Bacteria"/>
</dbReference>
<evidence type="ECO:0000313" key="2">
    <source>
        <dbReference type="Proteomes" id="UP000003586"/>
    </source>
</evidence>
<keyword evidence="2" id="KW-1185">Reference proteome</keyword>
<accession>W0EX28</accession>
<reference evidence="1 2" key="1">
    <citation type="submission" date="2013-12" db="EMBL/GenBank/DDBJ databases">
        <authorList>
            <consortium name="DOE Joint Genome Institute"/>
            <person name="Eisen J."/>
            <person name="Huntemann M."/>
            <person name="Han J."/>
            <person name="Chen A."/>
            <person name="Kyrpides N."/>
            <person name="Mavromatis K."/>
            <person name="Markowitz V."/>
            <person name="Palaniappan K."/>
            <person name="Ivanova N."/>
            <person name="Schaumberg A."/>
            <person name="Pati A."/>
            <person name="Liolios K."/>
            <person name="Nordberg H.P."/>
            <person name="Cantor M.N."/>
            <person name="Hua S.X."/>
            <person name="Woyke T."/>
        </authorList>
    </citation>
    <scope>NUCLEOTIDE SEQUENCE [LARGE SCALE GENOMIC DNA]</scope>
    <source>
        <strain evidence="2">DSM 19437</strain>
    </source>
</reference>
<organism evidence="1 2">
    <name type="scientific">Niabella soli DSM 19437</name>
    <dbReference type="NCBI Taxonomy" id="929713"/>
    <lineage>
        <taxon>Bacteria</taxon>
        <taxon>Pseudomonadati</taxon>
        <taxon>Bacteroidota</taxon>
        <taxon>Chitinophagia</taxon>
        <taxon>Chitinophagales</taxon>
        <taxon>Chitinophagaceae</taxon>
        <taxon>Niabella</taxon>
    </lineage>
</organism>
<dbReference type="RefSeq" id="WP_008581889.1">
    <property type="nucleotide sequence ID" value="NZ_CP007035.1"/>
</dbReference>